<keyword evidence="4" id="KW-1003">Cell membrane</keyword>
<comment type="caution">
    <text evidence="11">The sequence shown here is derived from an EMBL/GenBank/DDBJ whole genome shotgun (WGS) entry which is preliminary data.</text>
</comment>
<dbReference type="OrthoDB" id="9812221at2"/>
<feature type="domain" description="Major facilitator superfamily (MFS) profile" evidence="10">
    <location>
        <begin position="10"/>
        <end position="454"/>
    </location>
</feature>
<feature type="transmembrane region" description="Helical" evidence="9">
    <location>
        <begin position="134"/>
        <end position="159"/>
    </location>
</feature>
<keyword evidence="5 9" id="KW-0812">Transmembrane</keyword>
<dbReference type="InterPro" id="IPR020846">
    <property type="entry name" value="MFS_dom"/>
</dbReference>
<feature type="transmembrane region" description="Helical" evidence="9">
    <location>
        <begin position="329"/>
        <end position="350"/>
    </location>
</feature>
<dbReference type="GO" id="GO:0005886">
    <property type="term" value="C:plasma membrane"/>
    <property type="evidence" value="ECO:0007669"/>
    <property type="project" value="UniProtKB-SubCell"/>
</dbReference>
<dbReference type="PRINTS" id="PR01036">
    <property type="entry name" value="TCRTETB"/>
</dbReference>
<evidence type="ECO:0000256" key="1">
    <source>
        <dbReference type="ARBA" id="ARBA00004651"/>
    </source>
</evidence>
<evidence type="ECO:0000256" key="3">
    <source>
        <dbReference type="ARBA" id="ARBA00022448"/>
    </source>
</evidence>
<dbReference type="InterPro" id="IPR036259">
    <property type="entry name" value="MFS_trans_sf"/>
</dbReference>
<accession>A0A5R9CWB1</accession>
<dbReference type="PROSITE" id="PS00216">
    <property type="entry name" value="SUGAR_TRANSPORT_1"/>
    <property type="match status" value="1"/>
</dbReference>
<evidence type="ECO:0000313" key="11">
    <source>
        <dbReference type="EMBL" id="TLQ19840.1"/>
    </source>
</evidence>
<proteinExistence type="inferred from homology"/>
<feature type="transmembrane region" description="Helical" evidence="9">
    <location>
        <begin position="228"/>
        <end position="247"/>
    </location>
</feature>
<evidence type="ECO:0000313" key="12">
    <source>
        <dbReference type="Proteomes" id="UP000305100"/>
    </source>
</evidence>
<feature type="transmembrane region" description="Helical" evidence="9">
    <location>
        <begin position="362"/>
        <end position="384"/>
    </location>
</feature>
<dbReference type="AlphaFoldDB" id="A0A5R9CWB1"/>
<dbReference type="NCBIfam" id="TIGR00711">
    <property type="entry name" value="efflux_EmrB"/>
    <property type="match status" value="1"/>
</dbReference>
<feature type="transmembrane region" description="Helical" evidence="9">
    <location>
        <begin position="77"/>
        <end position="102"/>
    </location>
</feature>
<dbReference type="PANTHER" id="PTHR42718">
    <property type="entry name" value="MAJOR FACILITATOR SUPERFAMILY MULTIDRUG TRANSPORTER MFSC"/>
    <property type="match status" value="1"/>
</dbReference>
<comment type="similarity">
    <text evidence="2">Belongs to the major facilitator superfamily. EmrB family.</text>
</comment>
<dbReference type="InterPro" id="IPR004638">
    <property type="entry name" value="EmrB-like"/>
</dbReference>
<comment type="subcellular location">
    <subcellularLocation>
        <location evidence="1">Cell membrane</location>
        <topology evidence="1">Multi-pass membrane protein</topology>
    </subcellularLocation>
</comment>
<evidence type="ECO:0000256" key="6">
    <source>
        <dbReference type="ARBA" id="ARBA00022989"/>
    </source>
</evidence>
<sequence>MYSKLQKAGGLTALCLMMFIVTLDTTITNIALPNITSYFSTTLDTSNWISTIYVLLLSVFMIPMAKVADQIGRKKVILVGLILFGAGSLACGMANSIGMLIAMRAIQGLSGAIITPIIVPLSVNLFGRERANQIVGIIGAFAAIAAAAGPPIGGLLIHLWSWHEIFFINVPVVIVTLILTIFCFHESYDMTISKSIDYAGIILLSIGLFLITFVLLKGYDFGWLSLRILLMSVGAVLALWLFVYLDLRRKEPLVEFKLFRDRTFLSSTLLYFTCGFTVVMSSVVFNFFLENVRGFSPLHAGNIIMISSIMVIIALPMGSQLGQKLNYRWVNVIGTILMAMGGLVLTQITYAMSNFTMIVDMAIIGLGFGLTSLSLVSAVQYIPIEKAGIASGMINAARQLGTCLGIALLVGILNNNVDNAKSAIKAEAYQHIRVTQVSSSVRHALDKNVENHTRQNSAAIRAAAKDRYRIPVPADSSNLKQVYEGEQKLVLGNVKIANSVNQLYAGTKRIRLVNKSARQLMIGTRDLAAKQKLMGEAVALEAQKHELQTLQNQINRSKHTELTLAFTKTFWIAFLFLTLMCPVAFWTDKWHKSE</sequence>
<dbReference type="PANTHER" id="PTHR42718:SF9">
    <property type="entry name" value="MAJOR FACILITATOR SUPERFAMILY MULTIDRUG TRANSPORTER MFSC"/>
    <property type="match status" value="1"/>
</dbReference>
<dbReference type="RefSeq" id="WP_138467409.1">
    <property type="nucleotide sequence ID" value="NZ_VBSX01000009.1"/>
</dbReference>
<dbReference type="EMBL" id="VBSX01000009">
    <property type="protein sequence ID" value="TLQ19840.1"/>
    <property type="molecule type" value="Genomic_DNA"/>
</dbReference>
<dbReference type="Gene3D" id="1.20.1720.10">
    <property type="entry name" value="Multidrug resistance protein D"/>
    <property type="match status" value="1"/>
</dbReference>
<evidence type="ECO:0000256" key="2">
    <source>
        <dbReference type="ARBA" id="ARBA00008537"/>
    </source>
</evidence>
<name>A0A5R9CWB1_9LACO</name>
<dbReference type="InterPro" id="IPR005829">
    <property type="entry name" value="Sugar_transporter_CS"/>
</dbReference>
<dbReference type="InterPro" id="IPR011701">
    <property type="entry name" value="MFS"/>
</dbReference>
<gene>
    <name evidence="11" type="ORF">FEZ41_05230</name>
</gene>
<keyword evidence="6 9" id="KW-1133">Transmembrane helix</keyword>
<feature type="transmembrane region" description="Helical" evidence="9">
    <location>
        <begin position="196"/>
        <end position="216"/>
    </location>
</feature>
<feature type="transmembrane region" description="Helical" evidence="9">
    <location>
        <begin position="47"/>
        <end position="65"/>
    </location>
</feature>
<dbReference type="Pfam" id="PF07690">
    <property type="entry name" value="MFS_1"/>
    <property type="match status" value="1"/>
</dbReference>
<reference evidence="11 12" key="1">
    <citation type="submission" date="2019-05" db="EMBL/GenBank/DDBJ databases">
        <title>The metagenome of a microbial culture collection derived from dairy environment covers the genomic content of the human microbiome.</title>
        <authorList>
            <person name="Roder T."/>
            <person name="Wuthrich D."/>
            <person name="Sattari Z."/>
            <person name="Von Ah U."/>
            <person name="Bar C."/>
            <person name="Ronchi F."/>
            <person name="Macpherson A.J."/>
            <person name="Ganal-Vonarburg S.C."/>
            <person name="Bruggmann R."/>
            <person name="Vergeres G."/>
        </authorList>
    </citation>
    <scope>NUCLEOTIDE SEQUENCE [LARGE SCALE GENOMIC DNA]</scope>
    <source>
        <strain evidence="11 12">FAM 1079</strain>
    </source>
</reference>
<evidence type="ECO:0000259" key="10">
    <source>
        <dbReference type="PROSITE" id="PS50850"/>
    </source>
</evidence>
<dbReference type="GO" id="GO:0022857">
    <property type="term" value="F:transmembrane transporter activity"/>
    <property type="evidence" value="ECO:0007669"/>
    <property type="project" value="InterPro"/>
</dbReference>
<dbReference type="Gene3D" id="1.20.1250.20">
    <property type="entry name" value="MFS general substrate transporter like domains"/>
    <property type="match status" value="1"/>
</dbReference>
<keyword evidence="3" id="KW-0813">Transport</keyword>
<protein>
    <submittedName>
        <fullName evidence="11">MFS transporter</fullName>
    </submittedName>
</protein>
<dbReference type="SUPFAM" id="SSF103473">
    <property type="entry name" value="MFS general substrate transporter"/>
    <property type="match status" value="1"/>
</dbReference>
<evidence type="ECO:0000256" key="5">
    <source>
        <dbReference type="ARBA" id="ARBA00022692"/>
    </source>
</evidence>
<feature type="transmembrane region" description="Helical" evidence="9">
    <location>
        <begin position="165"/>
        <end position="184"/>
    </location>
</feature>
<evidence type="ECO:0000256" key="9">
    <source>
        <dbReference type="SAM" id="Phobius"/>
    </source>
</evidence>
<evidence type="ECO:0000256" key="7">
    <source>
        <dbReference type="ARBA" id="ARBA00023136"/>
    </source>
</evidence>
<keyword evidence="8" id="KW-0175">Coiled coil</keyword>
<feature type="transmembrane region" description="Helical" evidence="9">
    <location>
        <begin position="108"/>
        <end position="127"/>
    </location>
</feature>
<feature type="transmembrane region" description="Helical" evidence="9">
    <location>
        <begin position="268"/>
        <end position="289"/>
    </location>
</feature>
<evidence type="ECO:0000256" key="8">
    <source>
        <dbReference type="SAM" id="Coils"/>
    </source>
</evidence>
<dbReference type="PROSITE" id="PS50850">
    <property type="entry name" value="MFS"/>
    <property type="match status" value="1"/>
</dbReference>
<evidence type="ECO:0000256" key="4">
    <source>
        <dbReference type="ARBA" id="ARBA00022475"/>
    </source>
</evidence>
<dbReference type="Proteomes" id="UP000305100">
    <property type="component" value="Unassembled WGS sequence"/>
</dbReference>
<feature type="transmembrane region" description="Helical" evidence="9">
    <location>
        <begin position="562"/>
        <end position="586"/>
    </location>
</feature>
<feature type="transmembrane region" description="Helical" evidence="9">
    <location>
        <begin position="295"/>
        <end position="317"/>
    </location>
</feature>
<organism evidence="11 12">
    <name type="scientific">Lentilactobacillus parafarraginis</name>
    <dbReference type="NCBI Taxonomy" id="390842"/>
    <lineage>
        <taxon>Bacteria</taxon>
        <taxon>Bacillati</taxon>
        <taxon>Bacillota</taxon>
        <taxon>Bacilli</taxon>
        <taxon>Lactobacillales</taxon>
        <taxon>Lactobacillaceae</taxon>
        <taxon>Lentilactobacillus</taxon>
    </lineage>
</organism>
<keyword evidence="7 9" id="KW-0472">Membrane</keyword>
<feature type="coiled-coil region" evidence="8">
    <location>
        <begin position="530"/>
        <end position="560"/>
    </location>
</feature>
<dbReference type="CDD" id="cd17321">
    <property type="entry name" value="MFS_MMR_MDR_like"/>
    <property type="match status" value="1"/>
</dbReference>